<protein>
    <recommendedName>
        <fullName evidence="4">Lipoprotein</fullName>
    </recommendedName>
</protein>
<gene>
    <name evidence="2" type="ORF">EOW66_04390</name>
</gene>
<keyword evidence="3" id="KW-1185">Reference proteome</keyword>
<proteinExistence type="predicted"/>
<evidence type="ECO:0000256" key="1">
    <source>
        <dbReference type="SAM" id="SignalP"/>
    </source>
</evidence>
<dbReference type="Proteomes" id="UP000288071">
    <property type="component" value="Unassembled WGS sequence"/>
</dbReference>
<feature type="signal peptide" evidence="1">
    <location>
        <begin position="1"/>
        <end position="18"/>
    </location>
</feature>
<evidence type="ECO:0000313" key="2">
    <source>
        <dbReference type="EMBL" id="RWR53862.1"/>
    </source>
</evidence>
<name>A0A3S3LV73_9RHOB</name>
<evidence type="ECO:0008006" key="4">
    <source>
        <dbReference type="Google" id="ProtNLM"/>
    </source>
</evidence>
<reference evidence="3" key="1">
    <citation type="submission" date="2019-01" db="EMBL/GenBank/DDBJ databases">
        <title>Sinorhodobacter populi sp. nov. isolated from the symptomatic bark tissue of Populus euramericana canker.</title>
        <authorList>
            <person name="Li Y."/>
        </authorList>
    </citation>
    <scope>NUCLEOTIDE SEQUENCE [LARGE SCALE GENOMIC DNA]</scope>
    <source>
        <strain evidence="3">CGMCC 1.12963</strain>
    </source>
</reference>
<dbReference type="AlphaFoldDB" id="A0A3S3LV73"/>
<comment type="caution">
    <text evidence="2">The sequence shown here is derived from an EMBL/GenBank/DDBJ whole genome shotgun (WGS) entry which is preliminary data.</text>
</comment>
<feature type="chain" id="PRO_5018563233" description="Lipoprotein" evidence="1">
    <location>
        <begin position="19"/>
        <end position="159"/>
    </location>
</feature>
<organism evidence="2 3">
    <name type="scientific">Paenirhodobacter huangdaonensis</name>
    <dbReference type="NCBI Taxonomy" id="2501515"/>
    <lineage>
        <taxon>Bacteria</taxon>
        <taxon>Pseudomonadati</taxon>
        <taxon>Pseudomonadota</taxon>
        <taxon>Alphaproteobacteria</taxon>
        <taxon>Rhodobacterales</taxon>
        <taxon>Rhodobacter group</taxon>
        <taxon>Paenirhodobacter</taxon>
    </lineage>
</organism>
<sequence>MRRKTRLLPLLLAGLVLAGCVTETEAGGNGPGEVRVSDKAPIVIRNDDGGNVTGYIARREQLAKSGRRVEIRGYCASACTMLTTLPNACLGPKLVIAFHAPHFIGTNIPAPMVTGLMGRYYRNGVLQKWNSTWSKSQKMTKISAREYVRLDPQTRICPR</sequence>
<dbReference type="RefSeq" id="WP_128155133.1">
    <property type="nucleotide sequence ID" value="NZ_JBHSOM010000016.1"/>
</dbReference>
<dbReference type="EMBL" id="SAVA01000002">
    <property type="protein sequence ID" value="RWR53862.1"/>
    <property type="molecule type" value="Genomic_DNA"/>
</dbReference>
<reference evidence="2 3" key="2">
    <citation type="submission" date="2019-01" db="EMBL/GenBank/DDBJ databases">
        <title>Sinorhodobacter populi sp. nov. isolated from the symptomatic bark tissue of Populus euramericana canker.</title>
        <authorList>
            <person name="Xu G."/>
        </authorList>
    </citation>
    <scope>NUCLEOTIDE SEQUENCE [LARGE SCALE GENOMIC DNA]</scope>
    <source>
        <strain evidence="2 3">CGMCC 1.12963</strain>
    </source>
</reference>
<keyword evidence="1" id="KW-0732">Signal</keyword>
<evidence type="ECO:0000313" key="3">
    <source>
        <dbReference type="Proteomes" id="UP000288071"/>
    </source>
</evidence>
<accession>A0A3S3LV73</accession>
<dbReference type="PROSITE" id="PS51257">
    <property type="entry name" value="PROKAR_LIPOPROTEIN"/>
    <property type="match status" value="1"/>
</dbReference>